<dbReference type="SUPFAM" id="SSF54928">
    <property type="entry name" value="RNA-binding domain, RBD"/>
    <property type="match status" value="1"/>
</dbReference>
<evidence type="ECO:0000313" key="5">
    <source>
        <dbReference type="EMBL" id="CDF89476.1"/>
    </source>
</evidence>
<proteinExistence type="predicted"/>
<dbReference type="Proteomes" id="UP000019375">
    <property type="component" value="Unassembled WGS sequence"/>
</dbReference>
<dbReference type="CDD" id="cd00590">
    <property type="entry name" value="RRM_SF"/>
    <property type="match status" value="1"/>
</dbReference>
<reference evidence="6" key="1">
    <citation type="journal article" date="2013" name="Genome Announc.">
        <title>Genome sequence of the food spoilage yeast Zygosaccharomyces bailii CLIB 213(T).</title>
        <authorList>
            <person name="Galeote V."/>
            <person name="Bigey F."/>
            <person name="Devillers H."/>
            <person name="Neuveglise C."/>
            <person name="Dequin S."/>
        </authorList>
    </citation>
    <scope>NUCLEOTIDE SEQUENCE [LARGE SCALE GENOMIC DNA]</scope>
    <source>
        <strain evidence="6">CLIB 213 / ATCC 58445 / CBS 680 / CCRC 21525 / NBRC 1098 / NCYC 1416 / NRRL Y-2227</strain>
    </source>
</reference>
<dbReference type="Gene3D" id="3.30.70.330">
    <property type="match status" value="2"/>
</dbReference>
<evidence type="ECO:0000259" key="4">
    <source>
        <dbReference type="PROSITE" id="PS50102"/>
    </source>
</evidence>
<dbReference type="InterPro" id="IPR035979">
    <property type="entry name" value="RBD_domain_sf"/>
</dbReference>
<dbReference type="Pfam" id="PF00076">
    <property type="entry name" value="RRM_1"/>
    <property type="match status" value="2"/>
</dbReference>
<dbReference type="OrthoDB" id="439808at2759"/>
<keyword evidence="6" id="KW-1185">Reference proteome</keyword>
<evidence type="ECO:0000313" key="6">
    <source>
        <dbReference type="Proteomes" id="UP000019375"/>
    </source>
</evidence>
<feature type="compositionally biased region" description="Low complexity" evidence="3">
    <location>
        <begin position="1"/>
        <end position="14"/>
    </location>
</feature>
<feature type="region of interest" description="Disordered" evidence="3">
    <location>
        <begin position="1"/>
        <end position="22"/>
    </location>
</feature>
<feature type="compositionally biased region" description="Basic and acidic residues" evidence="3">
    <location>
        <begin position="254"/>
        <end position="294"/>
    </location>
</feature>
<dbReference type="InterPro" id="IPR012677">
    <property type="entry name" value="Nucleotide-bd_a/b_plait_sf"/>
</dbReference>
<dbReference type="PROSITE" id="PS50102">
    <property type="entry name" value="RRM"/>
    <property type="match status" value="2"/>
</dbReference>
<dbReference type="SMART" id="SM00360">
    <property type="entry name" value="RRM"/>
    <property type="match status" value="2"/>
</dbReference>
<feature type="domain" description="RRM" evidence="4">
    <location>
        <begin position="162"/>
        <end position="250"/>
    </location>
</feature>
<accession>A0A8J2X7X0</accession>
<dbReference type="InterPro" id="IPR000504">
    <property type="entry name" value="RRM_dom"/>
</dbReference>
<dbReference type="InterPro" id="IPR050502">
    <property type="entry name" value="Euk_RNA-bind_prot"/>
</dbReference>
<sequence>MSSEEVSNNNGSNSTTTAPKAVVDPETTIFVGNVSVEATEPDLKQLFVEEFGELVEVEIPAPAKTSRGRVLERRYAFVKFPSKIDVEAIKGKYDKSVVKDKGIFIRKALTEEERDAQRKSKRQQQQQRRKAKAGNFPKFRTAVSAPPIKEKPPLEEMERSTDTLYVNNIPYSATREELAEFFGTKPELIVLPMRRMRNTKTNKLFYSKKMNRGIAFVTFENLQGDIKSKVDEFQGKTLQDRPIVVDVAALRQPNNKEEETSESKQQQEQEQQQSKEDGEQSTEKEQSNKAESAD</sequence>
<keyword evidence="1 2" id="KW-0694">RNA-binding</keyword>
<dbReference type="AlphaFoldDB" id="A0A8J2X7X0"/>
<evidence type="ECO:0000256" key="1">
    <source>
        <dbReference type="ARBA" id="ARBA00022884"/>
    </source>
</evidence>
<dbReference type="PANTHER" id="PTHR48025:SF1">
    <property type="entry name" value="RRM DOMAIN-CONTAINING PROTEIN"/>
    <property type="match status" value="1"/>
</dbReference>
<dbReference type="GO" id="GO:0003729">
    <property type="term" value="F:mRNA binding"/>
    <property type="evidence" value="ECO:0007669"/>
    <property type="project" value="TreeGrafter"/>
</dbReference>
<evidence type="ECO:0000256" key="3">
    <source>
        <dbReference type="SAM" id="MobiDB-lite"/>
    </source>
</evidence>
<dbReference type="PANTHER" id="PTHR48025">
    <property type="entry name" value="OS02G0815200 PROTEIN"/>
    <property type="match status" value="1"/>
</dbReference>
<feature type="region of interest" description="Disordered" evidence="3">
    <location>
        <begin position="112"/>
        <end position="136"/>
    </location>
</feature>
<feature type="domain" description="RRM" evidence="4">
    <location>
        <begin position="27"/>
        <end position="110"/>
    </location>
</feature>
<name>A0A8J2X7X0_ZYGB2</name>
<organism evidence="5 6">
    <name type="scientific">Zygosaccharomyces bailii (strain CLIB 213 / ATCC 58445 / CBS 680 / BCRC 21525 / NBRC 1098 / NCYC 1416 / NRRL Y-2227)</name>
    <dbReference type="NCBI Taxonomy" id="1333698"/>
    <lineage>
        <taxon>Eukaryota</taxon>
        <taxon>Fungi</taxon>
        <taxon>Dikarya</taxon>
        <taxon>Ascomycota</taxon>
        <taxon>Saccharomycotina</taxon>
        <taxon>Saccharomycetes</taxon>
        <taxon>Saccharomycetales</taxon>
        <taxon>Saccharomycetaceae</taxon>
        <taxon>Zygosaccharomyces</taxon>
    </lineage>
</organism>
<feature type="compositionally biased region" description="Basic residues" evidence="3">
    <location>
        <begin position="119"/>
        <end position="132"/>
    </location>
</feature>
<gene>
    <name evidence="5" type="ORF">BN860_05204g</name>
</gene>
<evidence type="ECO:0000256" key="2">
    <source>
        <dbReference type="PROSITE-ProRule" id="PRU00176"/>
    </source>
</evidence>
<dbReference type="EMBL" id="HG316457">
    <property type="protein sequence ID" value="CDF89476.1"/>
    <property type="molecule type" value="Genomic_DNA"/>
</dbReference>
<protein>
    <submittedName>
        <fullName evidence="5">ZYBA0S04-05204g1_1</fullName>
    </submittedName>
</protein>
<feature type="region of interest" description="Disordered" evidence="3">
    <location>
        <begin position="246"/>
        <end position="294"/>
    </location>
</feature>